<evidence type="ECO:0000259" key="11">
    <source>
        <dbReference type="PROSITE" id="PS50865"/>
    </source>
</evidence>
<dbReference type="GO" id="GO:0001162">
    <property type="term" value="F:RNA polymerase II intronic transcription regulatory region sequence-specific DNA binding"/>
    <property type="evidence" value="ECO:0007669"/>
    <property type="project" value="Ensembl"/>
</dbReference>
<dbReference type="GO" id="GO:0005634">
    <property type="term" value="C:nucleus"/>
    <property type="evidence" value="ECO:0000318"/>
    <property type="project" value="GO_Central"/>
</dbReference>
<feature type="domain" description="MYND-type" evidence="11">
    <location>
        <begin position="49"/>
        <end position="87"/>
    </location>
</feature>
<gene>
    <name evidence="12" type="primary">SMYD3</name>
</gene>
<evidence type="ECO:0000256" key="9">
    <source>
        <dbReference type="PROSITE-ProRule" id="PRU00134"/>
    </source>
</evidence>
<dbReference type="FunFam" id="2.170.270.10:FF:000013">
    <property type="entry name" value="Histone-lysine N-methyltransferase SMYD1 isoform 1"/>
    <property type="match status" value="1"/>
</dbReference>
<proteinExistence type="predicted"/>
<comment type="catalytic activity">
    <reaction evidence="8">
        <text>L-lysyl(4)-[histone H3] + 3 S-adenosyl-L-methionine = N(6),N(6),N(6)-trimethyl-L-lysyl(4)-[histone H3] + 3 S-adenosyl-L-homocysteine + 3 H(+)</text>
        <dbReference type="Rhea" id="RHEA:60260"/>
        <dbReference type="Rhea" id="RHEA-COMP:15537"/>
        <dbReference type="Rhea" id="RHEA-COMP:15547"/>
        <dbReference type="ChEBI" id="CHEBI:15378"/>
        <dbReference type="ChEBI" id="CHEBI:29969"/>
        <dbReference type="ChEBI" id="CHEBI:57856"/>
        <dbReference type="ChEBI" id="CHEBI:59789"/>
        <dbReference type="ChEBI" id="CHEBI:61961"/>
        <dbReference type="EC" id="2.1.1.354"/>
    </reaction>
</comment>
<dbReference type="GO" id="GO:0006334">
    <property type="term" value="P:nucleosome assembly"/>
    <property type="evidence" value="ECO:0007669"/>
    <property type="project" value="Ensembl"/>
</dbReference>
<dbReference type="InParanoid" id="A0A6I8PH21"/>
<dbReference type="GO" id="GO:0005829">
    <property type="term" value="C:cytosol"/>
    <property type="evidence" value="ECO:0007669"/>
    <property type="project" value="Ensembl"/>
</dbReference>
<evidence type="ECO:0000256" key="7">
    <source>
        <dbReference type="ARBA" id="ARBA00022833"/>
    </source>
</evidence>
<dbReference type="FunCoup" id="A0A6I8PH21">
    <property type="interactions" value="1732"/>
</dbReference>
<evidence type="ECO:0000259" key="10">
    <source>
        <dbReference type="PROSITE" id="PS50280"/>
    </source>
</evidence>
<evidence type="ECO:0000256" key="4">
    <source>
        <dbReference type="ARBA" id="ARBA00022691"/>
    </source>
</evidence>
<keyword evidence="2" id="KW-0489">Methyltransferase</keyword>
<keyword evidence="5" id="KW-0479">Metal-binding</keyword>
<dbReference type="Gene3D" id="2.170.270.10">
    <property type="entry name" value="SET domain"/>
    <property type="match status" value="1"/>
</dbReference>
<dbReference type="PROSITE" id="PS50865">
    <property type="entry name" value="ZF_MYND_2"/>
    <property type="match status" value="1"/>
</dbReference>
<dbReference type="InterPro" id="IPR011990">
    <property type="entry name" value="TPR-like_helical_dom_sf"/>
</dbReference>
<accession>A0A6I8PH21</accession>
<dbReference type="Gene3D" id="1.25.40.10">
    <property type="entry name" value="Tetratricopeptide repeat domain"/>
    <property type="match status" value="1"/>
</dbReference>
<dbReference type="GO" id="GO:0071549">
    <property type="term" value="P:cellular response to dexamethasone stimulus"/>
    <property type="evidence" value="ECO:0007669"/>
    <property type="project" value="Ensembl"/>
</dbReference>
<dbReference type="GO" id="GO:0140954">
    <property type="term" value="F:histone H3K36 dimethyltransferase activity"/>
    <property type="evidence" value="ECO:0007669"/>
    <property type="project" value="Ensembl"/>
</dbReference>
<dbReference type="InterPro" id="IPR050869">
    <property type="entry name" value="H3K4_H4K5_MeTrfase"/>
</dbReference>
<dbReference type="Gene3D" id="1.10.220.160">
    <property type="match status" value="1"/>
</dbReference>
<dbReference type="InterPro" id="IPR002893">
    <property type="entry name" value="Znf_MYND"/>
</dbReference>
<evidence type="ECO:0000256" key="5">
    <source>
        <dbReference type="ARBA" id="ARBA00022723"/>
    </source>
</evidence>
<feature type="domain" description="SET" evidence="10">
    <location>
        <begin position="4"/>
        <end position="240"/>
    </location>
</feature>
<dbReference type="SUPFAM" id="SSF82199">
    <property type="entry name" value="SET domain"/>
    <property type="match status" value="1"/>
</dbReference>
<dbReference type="AlphaFoldDB" id="A0A6I8PH21"/>
<dbReference type="GO" id="GO:0014904">
    <property type="term" value="P:myotube cell development"/>
    <property type="evidence" value="ECO:0007669"/>
    <property type="project" value="Ensembl"/>
</dbReference>
<dbReference type="Bgee" id="ENSOANG00000019760">
    <property type="expression patterns" value="Expressed in testis and 7 other cell types or tissues"/>
</dbReference>
<dbReference type="InterPro" id="IPR001214">
    <property type="entry name" value="SET_dom"/>
</dbReference>
<keyword evidence="7" id="KW-0862">Zinc</keyword>
<dbReference type="PROSITE" id="PS01360">
    <property type="entry name" value="ZF_MYND_1"/>
    <property type="match status" value="1"/>
</dbReference>
<evidence type="ECO:0000256" key="8">
    <source>
        <dbReference type="ARBA" id="ARBA00047571"/>
    </source>
</evidence>
<dbReference type="OMA" id="LHMKLGK"/>
<dbReference type="GO" id="GO:0005654">
    <property type="term" value="C:nucleoplasm"/>
    <property type="evidence" value="ECO:0007669"/>
    <property type="project" value="Ensembl"/>
</dbReference>
<dbReference type="GO" id="GO:0000993">
    <property type="term" value="F:RNA polymerase II complex binding"/>
    <property type="evidence" value="ECO:0007669"/>
    <property type="project" value="Ensembl"/>
</dbReference>
<reference evidence="12" key="2">
    <citation type="submission" date="2025-09" db="UniProtKB">
        <authorList>
            <consortium name="Ensembl"/>
        </authorList>
    </citation>
    <scope>IDENTIFICATION</scope>
    <source>
        <strain evidence="12">Glennie</strain>
    </source>
</reference>
<dbReference type="Ensembl" id="ENSOANT00000054635.1">
    <property type="protein sequence ID" value="ENSOANP00000053272.1"/>
    <property type="gene ID" value="ENSOANG00000019760.3"/>
</dbReference>
<dbReference type="GO" id="GO:0045184">
    <property type="term" value="P:establishment of protein localization"/>
    <property type="evidence" value="ECO:0007669"/>
    <property type="project" value="Ensembl"/>
</dbReference>
<dbReference type="SMART" id="SM00317">
    <property type="entry name" value="SET"/>
    <property type="match status" value="1"/>
</dbReference>
<evidence type="ECO:0000313" key="13">
    <source>
        <dbReference type="Proteomes" id="UP000002279"/>
    </source>
</evidence>
<evidence type="ECO:0000256" key="6">
    <source>
        <dbReference type="ARBA" id="ARBA00022771"/>
    </source>
</evidence>
<dbReference type="Gene3D" id="6.10.140.2220">
    <property type="match status" value="1"/>
</dbReference>
<dbReference type="InterPro" id="IPR046341">
    <property type="entry name" value="SET_dom_sf"/>
</dbReference>
<name>A0A6I8PH21_ORNAN</name>
<dbReference type="PANTHER" id="PTHR12197">
    <property type="entry name" value="HISTONE-LYSINE N-METHYLTRANSFERASE SMYD"/>
    <property type="match status" value="1"/>
</dbReference>
<dbReference type="PANTHER" id="PTHR12197:SF288">
    <property type="entry name" value="HISTONE-LYSINE N-METHYLTRANSFERASE SMYD3"/>
    <property type="match status" value="1"/>
</dbReference>
<dbReference type="GO" id="GO:0008270">
    <property type="term" value="F:zinc ion binding"/>
    <property type="evidence" value="ECO:0007669"/>
    <property type="project" value="UniProtKB-KW"/>
</dbReference>
<protein>
    <recommendedName>
        <fullName evidence="1">[histone H3]-lysine(4) N-trimethyltransferase</fullName>
        <ecNumber evidence="1">2.1.1.354</ecNumber>
    </recommendedName>
</protein>
<dbReference type="GO" id="GO:0000978">
    <property type="term" value="F:RNA polymerase II cis-regulatory region sequence-specific DNA binding"/>
    <property type="evidence" value="ECO:0007669"/>
    <property type="project" value="Ensembl"/>
</dbReference>
<evidence type="ECO:0000313" key="12">
    <source>
        <dbReference type="Ensembl" id="ENSOANP00000053272.1"/>
    </source>
</evidence>
<evidence type="ECO:0000256" key="3">
    <source>
        <dbReference type="ARBA" id="ARBA00022679"/>
    </source>
</evidence>
<dbReference type="Pfam" id="PF01753">
    <property type="entry name" value="zf-MYND"/>
    <property type="match status" value="1"/>
</dbReference>
<keyword evidence="4" id="KW-0949">S-adenosyl-L-methionine</keyword>
<dbReference type="GO" id="GO:0140939">
    <property type="term" value="F:histone H4 methyltransferase activity"/>
    <property type="evidence" value="ECO:0007669"/>
    <property type="project" value="Ensembl"/>
</dbReference>
<sequence length="403" mass="45887">MEPSRLEKFSSPGKGRGLRALARLHPGDLLFSSKPLAYTACKGSPAAVCDHCLCRNENLLRCSRCKVARYCGLVCQKQAWQDHKRECSCLLSSKPRFPPDSVRLLGRVVFKLVTPHTPSQSHPYSPLILPSDIKNLSEEKREGLGYLAVTLKLYLKEEIQDASQLPPGFNIFESFAKVICNGFTISNGEMQEVGVGLYPSMSLLNHSCDPNCVIVFEGTSLFLRAVREIQKGEELTICYLDVLLPSQERQKQLKEQYCFACDCIRCKTQDKVCWVELITEWEQVLATCQALINNHKDRIPDRNIYQLKMLDCAMDACINLSLWEDALLYGRRTLDPYRLYYPGFHPIKAIQIMKIGKLQQHQGMFREALETLREKQGKGLEVLGSLLFQLIFLPEVPHSEPWE</sequence>
<organism evidence="12 13">
    <name type="scientific">Ornithorhynchus anatinus</name>
    <name type="common">Duckbill platypus</name>
    <dbReference type="NCBI Taxonomy" id="9258"/>
    <lineage>
        <taxon>Eukaryota</taxon>
        <taxon>Metazoa</taxon>
        <taxon>Chordata</taxon>
        <taxon>Craniata</taxon>
        <taxon>Vertebrata</taxon>
        <taxon>Euteleostomi</taxon>
        <taxon>Mammalia</taxon>
        <taxon>Monotremata</taxon>
        <taxon>Ornithorhynchidae</taxon>
        <taxon>Ornithorhynchus</taxon>
    </lineage>
</organism>
<keyword evidence="3" id="KW-0808">Transferase</keyword>
<reference evidence="12" key="1">
    <citation type="submission" date="2025-08" db="UniProtKB">
        <authorList>
            <consortium name="Ensembl"/>
        </authorList>
    </citation>
    <scope>IDENTIFICATION</scope>
    <source>
        <strain evidence="12">Glennie</strain>
    </source>
</reference>
<dbReference type="Proteomes" id="UP000002279">
    <property type="component" value="Unplaced"/>
</dbReference>
<dbReference type="EC" id="2.1.1.354" evidence="1"/>
<dbReference type="GO" id="GO:0140999">
    <property type="term" value="F:histone H3K4 trimethyltransferase activity"/>
    <property type="evidence" value="ECO:0007669"/>
    <property type="project" value="UniProtKB-EC"/>
</dbReference>
<dbReference type="CDD" id="cd19203">
    <property type="entry name" value="SET_SMYD3"/>
    <property type="match status" value="1"/>
</dbReference>
<evidence type="ECO:0000256" key="2">
    <source>
        <dbReference type="ARBA" id="ARBA00022603"/>
    </source>
</evidence>
<dbReference type="GeneTree" id="ENSGT00940000156766"/>
<keyword evidence="6 9" id="KW-0863">Zinc-finger</keyword>
<keyword evidence="13" id="KW-1185">Reference proteome</keyword>
<dbReference type="GO" id="GO:0045944">
    <property type="term" value="P:positive regulation of transcription by RNA polymerase II"/>
    <property type="evidence" value="ECO:0007669"/>
    <property type="project" value="Ensembl"/>
</dbReference>
<dbReference type="InterPro" id="IPR044420">
    <property type="entry name" value="SMYD3_SET"/>
</dbReference>
<evidence type="ECO:0000256" key="1">
    <source>
        <dbReference type="ARBA" id="ARBA00012182"/>
    </source>
</evidence>
<dbReference type="GO" id="GO:0032259">
    <property type="term" value="P:methylation"/>
    <property type="evidence" value="ECO:0007669"/>
    <property type="project" value="UniProtKB-KW"/>
</dbReference>
<dbReference type="Pfam" id="PF00856">
    <property type="entry name" value="SET"/>
    <property type="match status" value="1"/>
</dbReference>
<dbReference type="PROSITE" id="PS50280">
    <property type="entry name" value="SET"/>
    <property type="match status" value="1"/>
</dbReference>